<dbReference type="PANTHER" id="PTHR34535:SF3">
    <property type="entry name" value="HYDROGENASE MATURATION FACTOR HYPA"/>
    <property type="match status" value="1"/>
</dbReference>
<organism evidence="5 6">
    <name type="scientific">Metaclostridioides mangenotii</name>
    <dbReference type="NCBI Taxonomy" id="1540"/>
    <lineage>
        <taxon>Bacteria</taxon>
        <taxon>Bacillati</taxon>
        <taxon>Bacillota</taxon>
        <taxon>Clostridia</taxon>
        <taxon>Peptostreptococcales</taxon>
        <taxon>Peptostreptococcaceae</taxon>
        <taxon>Metaclostridioides</taxon>
    </lineage>
</organism>
<comment type="caution">
    <text evidence="5">The sequence shown here is derived from an EMBL/GenBank/DDBJ whole genome shotgun (WGS) entry which is preliminary data.</text>
</comment>
<evidence type="ECO:0000256" key="1">
    <source>
        <dbReference type="ARBA" id="ARBA00022596"/>
    </source>
</evidence>
<proteinExistence type="inferred from homology"/>
<dbReference type="EMBL" id="JAGGJX010000002">
    <property type="protein sequence ID" value="MBP1855154.1"/>
    <property type="molecule type" value="Genomic_DNA"/>
</dbReference>
<dbReference type="HAMAP" id="MF_00213">
    <property type="entry name" value="HypA_HybF"/>
    <property type="match status" value="1"/>
</dbReference>
<feature type="binding site" evidence="4">
    <location>
        <position position="92"/>
    </location>
    <ligand>
        <name>Zn(2+)</name>
        <dbReference type="ChEBI" id="CHEBI:29105"/>
    </ligand>
</feature>
<evidence type="ECO:0000256" key="2">
    <source>
        <dbReference type="ARBA" id="ARBA00022723"/>
    </source>
</evidence>
<name>A0ABS4EB51_9FIRM</name>
<dbReference type="InterPro" id="IPR000688">
    <property type="entry name" value="HypA/HybF"/>
</dbReference>
<reference evidence="5 6" key="1">
    <citation type="submission" date="2021-03" db="EMBL/GenBank/DDBJ databases">
        <title>Genomic Encyclopedia of Type Strains, Phase IV (KMG-IV): sequencing the most valuable type-strain genomes for metagenomic binning, comparative biology and taxonomic classification.</title>
        <authorList>
            <person name="Goeker M."/>
        </authorList>
    </citation>
    <scope>NUCLEOTIDE SEQUENCE [LARGE SCALE GENOMIC DNA]</scope>
    <source>
        <strain evidence="5 6">DSM 1289</strain>
    </source>
</reference>
<keyword evidence="2 4" id="KW-0479">Metal-binding</keyword>
<accession>A0ABS4EB51</accession>
<dbReference type="Pfam" id="PF01155">
    <property type="entry name" value="HypA"/>
    <property type="match status" value="1"/>
</dbReference>
<comment type="function">
    <text evidence="4">Involved in the maturation of [NiFe] hydrogenases. Required for nickel insertion into the metal center of the hydrogenase.</text>
</comment>
<dbReference type="PANTHER" id="PTHR34535">
    <property type="entry name" value="HYDROGENASE MATURATION FACTOR HYPA"/>
    <property type="match status" value="1"/>
</dbReference>
<evidence type="ECO:0000256" key="3">
    <source>
        <dbReference type="ARBA" id="ARBA00022833"/>
    </source>
</evidence>
<keyword evidence="1 4" id="KW-0533">Nickel</keyword>
<sequence length="116" mass="13150">MIDLHELGVVIEVVKTVEKIVVEEQLNKIDTLVLQIGELSSMIPRYIELCYPAAVDGTILQDTKLEIEVLPGNGICKNCSKVFNLLKNDRICPKCESREWELLCGREFMIKEIIAC</sequence>
<evidence type="ECO:0000313" key="5">
    <source>
        <dbReference type="EMBL" id="MBP1855154.1"/>
    </source>
</evidence>
<dbReference type="Gene3D" id="3.30.2320.80">
    <property type="match status" value="1"/>
</dbReference>
<dbReference type="PIRSF" id="PIRSF004761">
    <property type="entry name" value="Hydrgn_mat_HypA"/>
    <property type="match status" value="1"/>
</dbReference>
<feature type="binding site" evidence="4">
    <location>
        <position position="79"/>
    </location>
    <ligand>
        <name>Zn(2+)</name>
        <dbReference type="ChEBI" id="CHEBI:29105"/>
    </ligand>
</feature>
<comment type="similarity">
    <text evidence="4">Belongs to the HypA/HybF family.</text>
</comment>
<dbReference type="Proteomes" id="UP000767291">
    <property type="component" value="Unassembled WGS sequence"/>
</dbReference>
<evidence type="ECO:0000256" key="4">
    <source>
        <dbReference type="HAMAP-Rule" id="MF_00213"/>
    </source>
</evidence>
<gene>
    <name evidence="4" type="primary">hypA</name>
    <name evidence="5" type="ORF">J2Z43_001547</name>
</gene>
<feature type="binding site" evidence="4">
    <location>
        <position position="5"/>
    </location>
    <ligand>
        <name>Ni(2+)</name>
        <dbReference type="ChEBI" id="CHEBI:49786"/>
    </ligand>
</feature>
<keyword evidence="3 4" id="KW-0862">Zinc</keyword>
<feature type="binding site" evidence="4">
    <location>
        <position position="76"/>
    </location>
    <ligand>
        <name>Zn(2+)</name>
        <dbReference type="ChEBI" id="CHEBI:29105"/>
    </ligand>
</feature>
<keyword evidence="6" id="KW-1185">Reference proteome</keyword>
<feature type="binding site" evidence="4">
    <location>
        <position position="95"/>
    </location>
    <ligand>
        <name>Zn(2+)</name>
        <dbReference type="ChEBI" id="CHEBI:29105"/>
    </ligand>
</feature>
<protein>
    <recommendedName>
        <fullName evidence="4">Hydrogenase maturation factor HypA</fullName>
    </recommendedName>
</protein>
<evidence type="ECO:0000313" key="6">
    <source>
        <dbReference type="Proteomes" id="UP000767291"/>
    </source>
</evidence>